<dbReference type="AlphaFoldDB" id="A0A5S4UWH6"/>
<dbReference type="EMBL" id="VSSB01000002">
    <property type="protein sequence ID" value="TYL50926.1"/>
    <property type="molecule type" value="Genomic_DNA"/>
</dbReference>
<keyword evidence="3" id="KW-1185">Reference proteome</keyword>
<dbReference type="RefSeq" id="WP_148735022.1">
    <property type="nucleotide sequence ID" value="NZ_VSSB01000002.1"/>
</dbReference>
<name>A0A5S4UWH6_9MICO</name>
<feature type="region of interest" description="Disordered" evidence="1">
    <location>
        <begin position="31"/>
        <end position="51"/>
    </location>
</feature>
<sequence>MTRDAAGRPGDGNAFSRFFVRVDNALEPIFTTTPLVDDSPPVDEQELRSRPCPVCGRPISEHAFEETNGNVIMECPTDERLPEPLSNGPLNEFGMPATGRRLEKYEERQAREEAEREAQREAREEAEAERA</sequence>
<evidence type="ECO:0000256" key="1">
    <source>
        <dbReference type="SAM" id="MobiDB-lite"/>
    </source>
</evidence>
<proteinExistence type="predicted"/>
<feature type="region of interest" description="Disordered" evidence="1">
    <location>
        <begin position="78"/>
        <end position="131"/>
    </location>
</feature>
<evidence type="ECO:0000313" key="3">
    <source>
        <dbReference type="Proteomes" id="UP000325243"/>
    </source>
</evidence>
<protein>
    <submittedName>
        <fullName evidence="2">Uncharacterized protein</fullName>
    </submittedName>
</protein>
<gene>
    <name evidence="2" type="ORF">FYC51_17450</name>
</gene>
<feature type="compositionally biased region" description="Basic and acidic residues" evidence="1">
    <location>
        <begin position="100"/>
        <end position="131"/>
    </location>
</feature>
<reference evidence="2 3" key="1">
    <citation type="submission" date="2019-08" db="EMBL/GenBank/DDBJ databases">
        <authorList>
            <person name="Hu J."/>
        </authorList>
    </citation>
    <scope>NUCLEOTIDE SEQUENCE [LARGE SCALE GENOMIC DNA]</scope>
    <source>
        <strain evidence="2 3">NEAU-184</strain>
    </source>
</reference>
<accession>A0A5S4UWH6</accession>
<organism evidence="2 3">
    <name type="scientific">Agromyces mariniharenae</name>
    <dbReference type="NCBI Taxonomy" id="2604423"/>
    <lineage>
        <taxon>Bacteria</taxon>
        <taxon>Bacillati</taxon>
        <taxon>Actinomycetota</taxon>
        <taxon>Actinomycetes</taxon>
        <taxon>Micrococcales</taxon>
        <taxon>Microbacteriaceae</taxon>
        <taxon>Agromyces</taxon>
    </lineage>
</organism>
<comment type="caution">
    <text evidence="2">The sequence shown here is derived from an EMBL/GenBank/DDBJ whole genome shotgun (WGS) entry which is preliminary data.</text>
</comment>
<dbReference type="Proteomes" id="UP000325243">
    <property type="component" value="Unassembled WGS sequence"/>
</dbReference>
<evidence type="ECO:0000313" key="2">
    <source>
        <dbReference type="EMBL" id="TYL50926.1"/>
    </source>
</evidence>